<dbReference type="RefSeq" id="WP_039220432.1">
    <property type="nucleotide sequence ID" value="NZ_JWLW01000017.1"/>
</dbReference>
<keyword evidence="2" id="KW-1185">Reference proteome</keyword>
<proteinExistence type="predicted"/>
<name>A0A0B3YET9_9ALTE</name>
<evidence type="ECO:0000313" key="1">
    <source>
        <dbReference type="EMBL" id="KHT52450.1"/>
    </source>
</evidence>
<dbReference type="EMBL" id="JWLW01000017">
    <property type="protein sequence ID" value="KHT52450.1"/>
    <property type="molecule type" value="Genomic_DNA"/>
</dbReference>
<organism evidence="1 2">
    <name type="scientific">Alteromonas marina</name>
    <dbReference type="NCBI Taxonomy" id="203795"/>
    <lineage>
        <taxon>Bacteria</taxon>
        <taxon>Pseudomonadati</taxon>
        <taxon>Pseudomonadota</taxon>
        <taxon>Gammaproteobacteria</taxon>
        <taxon>Alteromonadales</taxon>
        <taxon>Alteromonadaceae</taxon>
        <taxon>Alteromonas/Salinimonas group</taxon>
        <taxon>Alteromonas</taxon>
    </lineage>
</organism>
<protein>
    <recommendedName>
        <fullName evidence="3">DUF3806 domain-containing protein</fullName>
    </recommendedName>
</protein>
<reference evidence="1 2" key="1">
    <citation type="submission" date="2014-12" db="EMBL/GenBank/DDBJ databases">
        <title>Genome sequencing of Alteromonas marina AD001.</title>
        <authorList>
            <person name="Adrian T.G.S."/>
            <person name="Chan K.G."/>
        </authorList>
    </citation>
    <scope>NUCLEOTIDE SEQUENCE [LARGE SCALE GENOMIC DNA]</scope>
    <source>
        <strain evidence="1 2">AD001</strain>
    </source>
</reference>
<dbReference type="OrthoDB" id="8779193at2"/>
<dbReference type="AlphaFoldDB" id="A0A0B3YET9"/>
<sequence>MSPDELNKLMADCAKDAVATAADEFEIVLDYSPASVALVDDILLSFVDKYHDLALEDEAVFTICNIFGAYVGEILKAQLDGEWIYDQSNPKAPAVFLQVGENTYALAGICYERLVNDSQISVFAYYEQALGNHLRSH</sequence>
<evidence type="ECO:0000313" key="2">
    <source>
        <dbReference type="Proteomes" id="UP000031197"/>
    </source>
</evidence>
<gene>
    <name evidence="1" type="ORF">RJ41_10810</name>
</gene>
<comment type="caution">
    <text evidence="1">The sequence shown here is derived from an EMBL/GenBank/DDBJ whole genome shotgun (WGS) entry which is preliminary data.</text>
</comment>
<accession>A0A0B3YET9</accession>
<dbReference type="Proteomes" id="UP000031197">
    <property type="component" value="Unassembled WGS sequence"/>
</dbReference>
<evidence type="ECO:0008006" key="3">
    <source>
        <dbReference type="Google" id="ProtNLM"/>
    </source>
</evidence>